<evidence type="ECO:0000256" key="5">
    <source>
        <dbReference type="ARBA" id="ARBA00022737"/>
    </source>
</evidence>
<sequence>MDISELDTDSARVMIELLKLDIEEMRKASKGKHRRGESPDSEIAIRTLEAELDSLQTIVEDRSFSMSIARAVSTDAHVIQQDRLQDAEVYNFDIPPDHRLQATTLADAEGSADSESQTQEPDDELLRKLEALYVGFPGEDELDEAESSSWATMRARPKTPQPTAVCTSCGDRRIFYDVARCPCKHEYCRECLANLFQTSMTDESLYPPRCCNQSIPVDPNRVFLPSSLVSEFKERKIELDTPNRTYCHVPTCSTFITVECIKNDIGTCGRCGEQTCAICKQKSHPGDCPEDPAIQELLEIAAEKKWQRCSSCSRVIELFLGCNHITCVCGAEFCYSCGLPWKTCGCDQWDEDHLFARAEVVVDRDFDVPDDAHRAQLIEEAADYLIENHECNHVRWRGIGGHHRCEECFHWLPQFIYECRQCRIRACRRCSSARDFPHSDIGAETRSAEKPARRAVSSLTQNKVEAQDSDCPSLALDIKIIVVSAPVSRALLDQSEIVCRLAHQLEEGAAIAPRVLVQESLRDTMFDDAAAGEDDDVVVICDGPQPLRHGHYRCACCDAVA</sequence>
<feature type="domain" description="RING-type" evidence="9">
    <location>
        <begin position="159"/>
        <end position="350"/>
    </location>
</feature>
<dbReference type="CDD" id="cd22584">
    <property type="entry name" value="Rcat_RBR_unk"/>
    <property type="match status" value="1"/>
</dbReference>
<dbReference type="GO" id="GO:0016567">
    <property type="term" value="P:protein ubiquitination"/>
    <property type="evidence" value="ECO:0007669"/>
    <property type="project" value="InterPro"/>
</dbReference>
<dbReference type="EMBL" id="JAACLJ010000004">
    <property type="protein sequence ID" value="KAF4587160.1"/>
    <property type="molecule type" value="Genomic_DNA"/>
</dbReference>
<keyword evidence="7" id="KW-0833">Ubl conjugation pathway</keyword>
<keyword evidence="11" id="KW-1185">Reference proteome</keyword>
<proteinExistence type="predicted"/>
<keyword evidence="6" id="KW-0863">Zinc-finger</keyword>
<gene>
    <name evidence="10" type="ORF">GQ602_003853</name>
</gene>
<dbReference type="PROSITE" id="PS51873">
    <property type="entry name" value="TRIAD"/>
    <property type="match status" value="1"/>
</dbReference>
<dbReference type="SMART" id="SM00647">
    <property type="entry name" value="IBR"/>
    <property type="match status" value="2"/>
</dbReference>
<organism evidence="10 11">
    <name type="scientific">Ophiocordyceps camponoti-floridani</name>
    <dbReference type="NCBI Taxonomy" id="2030778"/>
    <lineage>
        <taxon>Eukaryota</taxon>
        <taxon>Fungi</taxon>
        <taxon>Dikarya</taxon>
        <taxon>Ascomycota</taxon>
        <taxon>Pezizomycotina</taxon>
        <taxon>Sordariomycetes</taxon>
        <taxon>Hypocreomycetidae</taxon>
        <taxon>Hypocreales</taxon>
        <taxon>Ophiocordycipitaceae</taxon>
        <taxon>Ophiocordyceps</taxon>
    </lineage>
</organism>
<dbReference type="InterPro" id="IPR002867">
    <property type="entry name" value="IBR_dom"/>
</dbReference>
<keyword evidence="3" id="KW-0808">Transferase</keyword>
<evidence type="ECO:0000256" key="2">
    <source>
        <dbReference type="ARBA" id="ARBA00012251"/>
    </source>
</evidence>
<name>A0A8H4Q5Q6_9HYPO</name>
<evidence type="ECO:0000259" key="9">
    <source>
        <dbReference type="PROSITE" id="PS51873"/>
    </source>
</evidence>
<keyword evidence="5" id="KW-0677">Repeat</keyword>
<evidence type="ECO:0000256" key="6">
    <source>
        <dbReference type="ARBA" id="ARBA00022771"/>
    </source>
</evidence>
<keyword evidence="8" id="KW-0862">Zinc</keyword>
<keyword evidence="4" id="KW-0479">Metal-binding</keyword>
<dbReference type="PANTHER" id="PTHR11685">
    <property type="entry name" value="RBR FAMILY RING FINGER AND IBR DOMAIN-CONTAINING"/>
    <property type="match status" value="1"/>
</dbReference>
<evidence type="ECO:0000256" key="7">
    <source>
        <dbReference type="ARBA" id="ARBA00022786"/>
    </source>
</evidence>
<dbReference type="CDD" id="cd20335">
    <property type="entry name" value="BRcat_RBR"/>
    <property type="match status" value="1"/>
</dbReference>
<evidence type="ECO:0000256" key="8">
    <source>
        <dbReference type="ARBA" id="ARBA00022833"/>
    </source>
</evidence>
<dbReference type="GO" id="GO:0008270">
    <property type="term" value="F:zinc ion binding"/>
    <property type="evidence" value="ECO:0007669"/>
    <property type="project" value="UniProtKB-KW"/>
</dbReference>
<dbReference type="AlphaFoldDB" id="A0A8H4Q5Q6"/>
<evidence type="ECO:0000313" key="11">
    <source>
        <dbReference type="Proteomes" id="UP000562929"/>
    </source>
</evidence>
<dbReference type="SUPFAM" id="SSF57850">
    <property type="entry name" value="RING/U-box"/>
    <property type="match status" value="2"/>
</dbReference>
<comment type="catalytic activity">
    <reaction evidence="1">
        <text>[E2 ubiquitin-conjugating enzyme]-S-ubiquitinyl-L-cysteine + [acceptor protein]-L-lysine = [E2 ubiquitin-conjugating enzyme]-L-cysteine + [acceptor protein]-N(6)-ubiquitinyl-L-lysine.</text>
        <dbReference type="EC" id="2.3.2.31"/>
    </reaction>
</comment>
<protein>
    <recommendedName>
        <fullName evidence="2">RBR-type E3 ubiquitin transferase</fullName>
        <ecNumber evidence="2">2.3.2.31</ecNumber>
    </recommendedName>
</protein>
<dbReference type="PROSITE" id="PS00518">
    <property type="entry name" value="ZF_RING_1"/>
    <property type="match status" value="1"/>
</dbReference>
<evidence type="ECO:0000313" key="10">
    <source>
        <dbReference type="EMBL" id="KAF4587160.1"/>
    </source>
</evidence>
<evidence type="ECO:0000256" key="4">
    <source>
        <dbReference type="ARBA" id="ARBA00022723"/>
    </source>
</evidence>
<evidence type="ECO:0000256" key="1">
    <source>
        <dbReference type="ARBA" id="ARBA00001798"/>
    </source>
</evidence>
<reference evidence="10 11" key="1">
    <citation type="journal article" date="2020" name="G3 (Bethesda)">
        <title>Genetic Underpinnings of Host Manipulation by Ophiocordyceps as Revealed by Comparative Transcriptomics.</title>
        <authorList>
            <person name="Will I."/>
            <person name="Das B."/>
            <person name="Trinh T."/>
            <person name="Brachmann A."/>
            <person name="Ohm R.A."/>
            <person name="de Bekker C."/>
        </authorList>
    </citation>
    <scope>NUCLEOTIDE SEQUENCE [LARGE SCALE GENOMIC DNA]</scope>
    <source>
        <strain evidence="10 11">EC05</strain>
    </source>
</reference>
<dbReference type="GO" id="GO:0061630">
    <property type="term" value="F:ubiquitin protein ligase activity"/>
    <property type="evidence" value="ECO:0007669"/>
    <property type="project" value="UniProtKB-EC"/>
</dbReference>
<dbReference type="InterPro" id="IPR017907">
    <property type="entry name" value="Znf_RING_CS"/>
</dbReference>
<dbReference type="EC" id="2.3.2.31" evidence="2"/>
<dbReference type="OrthoDB" id="4925466at2759"/>
<dbReference type="Pfam" id="PF01485">
    <property type="entry name" value="IBR"/>
    <property type="match status" value="1"/>
</dbReference>
<dbReference type="InterPro" id="IPR044066">
    <property type="entry name" value="TRIAD_supradom"/>
</dbReference>
<dbReference type="InterPro" id="IPR031127">
    <property type="entry name" value="E3_UB_ligase_RBR"/>
</dbReference>
<accession>A0A8H4Q5Q6</accession>
<dbReference type="Gene3D" id="1.20.120.1750">
    <property type="match status" value="1"/>
</dbReference>
<comment type="caution">
    <text evidence="10">The sequence shown here is derived from an EMBL/GenBank/DDBJ whole genome shotgun (WGS) entry which is preliminary data.</text>
</comment>
<dbReference type="Proteomes" id="UP000562929">
    <property type="component" value="Unassembled WGS sequence"/>
</dbReference>
<evidence type="ECO:0000256" key="3">
    <source>
        <dbReference type="ARBA" id="ARBA00022679"/>
    </source>
</evidence>